<dbReference type="GO" id="GO:0006508">
    <property type="term" value="P:proteolysis"/>
    <property type="evidence" value="ECO:0007669"/>
    <property type="project" value="UniProtKB-KW"/>
</dbReference>
<dbReference type="PROSITE" id="PS50240">
    <property type="entry name" value="TRYPSIN_DOM"/>
    <property type="match status" value="1"/>
</dbReference>
<evidence type="ECO:0000313" key="2">
    <source>
        <dbReference type="EMBL" id="RWS18301.1"/>
    </source>
</evidence>
<dbReference type="STRING" id="299467.A0A443RSJ0"/>
<keyword evidence="2" id="KW-0645">Protease</keyword>
<dbReference type="Pfam" id="PF00089">
    <property type="entry name" value="Trypsin"/>
    <property type="match status" value="1"/>
</dbReference>
<dbReference type="GO" id="GO:0004252">
    <property type="term" value="F:serine-type endopeptidase activity"/>
    <property type="evidence" value="ECO:0007669"/>
    <property type="project" value="InterPro"/>
</dbReference>
<dbReference type="PROSITE" id="PS00135">
    <property type="entry name" value="TRYPSIN_SER"/>
    <property type="match status" value="1"/>
</dbReference>
<name>A0A443RSJ0_9ACAR</name>
<dbReference type="SUPFAM" id="SSF50494">
    <property type="entry name" value="Trypsin-like serine proteases"/>
    <property type="match status" value="1"/>
</dbReference>
<dbReference type="InterPro" id="IPR051333">
    <property type="entry name" value="CLIP_Serine_Protease"/>
</dbReference>
<comment type="caution">
    <text evidence="2">The sequence shown here is derived from an EMBL/GenBank/DDBJ whole genome shotgun (WGS) entry which is preliminary data.</text>
</comment>
<keyword evidence="2" id="KW-0378">Hydrolase</keyword>
<organism evidence="2 3">
    <name type="scientific">Leptotrombidium deliense</name>
    <dbReference type="NCBI Taxonomy" id="299467"/>
    <lineage>
        <taxon>Eukaryota</taxon>
        <taxon>Metazoa</taxon>
        <taxon>Ecdysozoa</taxon>
        <taxon>Arthropoda</taxon>
        <taxon>Chelicerata</taxon>
        <taxon>Arachnida</taxon>
        <taxon>Acari</taxon>
        <taxon>Acariformes</taxon>
        <taxon>Trombidiformes</taxon>
        <taxon>Prostigmata</taxon>
        <taxon>Anystina</taxon>
        <taxon>Parasitengona</taxon>
        <taxon>Trombiculoidea</taxon>
        <taxon>Trombiculidae</taxon>
        <taxon>Leptotrombidium</taxon>
    </lineage>
</organism>
<protein>
    <submittedName>
        <fullName evidence="2">Venom protease-like protein</fullName>
    </submittedName>
</protein>
<proteinExistence type="predicted"/>
<dbReference type="EMBL" id="NCKV01041893">
    <property type="protein sequence ID" value="RWS18301.1"/>
    <property type="molecule type" value="Genomic_DNA"/>
</dbReference>
<dbReference type="OrthoDB" id="6380398at2759"/>
<dbReference type="InterPro" id="IPR043504">
    <property type="entry name" value="Peptidase_S1_PA_chymotrypsin"/>
</dbReference>
<dbReference type="PANTHER" id="PTHR24260">
    <property type="match status" value="1"/>
</dbReference>
<dbReference type="InterPro" id="IPR009003">
    <property type="entry name" value="Peptidase_S1_PA"/>
</dbReference>
<dbReference type="Gene3D" id="2.40.10.10">
    <property type="entry name" value="Trypsin-like serine proteases"/>
    <property type="match status" value="1"/>
</dbReference>
<evidence type="ECO:0000313" key="3">
    <source>
        <dbReference type="Proteomes" id="UP000288716"/>
    </source>
</evidence>
<dbReference type="VEuPathDB" id="VectorBase:LDEU013739"/>
<feature type="domain" description="Peptidase S1" evidence="1">
    <location>
        <begin position="1"/>
        <end position="134"/>
    </location>
</feature>
<dbReference type="InterPro" id="IPR001254">
    <property type="entry name" value="Trypsin_dom"/>
</dbReference>
<accession>A0A443RSJ0</accession>
<sequence>MVCFNEDIPTRMTPNGLDSIGYTKQGARGPQSPILKIAEVTYIDANTCKSRLLSHNANIAQNFNGSLQICVAQGNGGRDGACHGDSGGPLFIIQNGRAHQLGVVSHGIRYCPKGTPIVYTRVSAFTDWISQNIGSSG</sequence>
<dbReference type="Proteomes" id="UP000288716">
    <property type="component" value="Unassembled WGS sequence"/>
</dbReference>
<dbReference type="PANTHER" id="PTHR24260:SF136">
    <property type="entry name" value="GH08193P-RELATED"/>
    <property type="match status" value="1"/>
</dbReference>
<keyword evidence="3" id="KW-1185">Reference proteome</keyword>
<reference evidence="2 3" key="1">
    <citation type="journal article" date="2018" name="Gigascience">
        <title>Genomes of trombidid mites reveal novel predicted allergens and laterally-transferred genes associated with secondary metabolism.</title>
        <authorList>
            <person name="Dong X."/>
            <person name="Chaisiri K."/>
            <person name="Xia D."/>
            <person name="Armstrong S.D."/>
            <person name="Fang Y."/>
            <person name="Donnelly M.J."/>
            <person name="Kadowaki T."/>
            <person name="McGarry J.W."/>
            <person name="Darby A.C."/>
            <person name="Makepeace B.L."/>
        </authorList>
    </citation>
    <scope>NUCLEOTIDE SEQUENCE [LARGE SCALE GENOMIC DNA]</scope>
    <source>
        <strain evidence="2">UoL-UT</strain>
    </source>
</reference>
<dbReference type="AlphaFoldDB" id="A0A443RSJ0"/>
<dbReference type="InterPro" id="IPR033116">
    <property type="entry name" value="TRYPSIN_SER"/>
</dbReference>
<evidence type="ECO:0000259" key="1">
    <source>
        <dbReference type="PROSITE" id="PS50240"/>
    </source>
</evidence>
<gene>
    <name evidence="2" type="ORF">B4U80_04574</name>
</gene>